<dbReference type="AlphaFoldDB" id="A0A930VFT1"/>
<dbReference type="GO" id="GO:0003677">
    <property type="term" value="F:DNA binding"/>
    <property type="evidence" value="ECO:0007669"/>
    <property type="project" value="UniProtKB-KW"/>
</dbReference>
<keyword evidence="1" id="KW-0238">DNA-binding</keyword>
<feature type="domain" description="HTH merR-type" evidence="2">
    <location>
        <begin position="5"/>
        <end position="75"/>
    </location>
</feature>
<dbReference type="Gene3D" id="3.20.80.10">
    <property type="entry name" value="Regulatory factor, effector binding domain"/>
    <property type="match status" value="1"/>
</dbReference>
<reference evidence="3" key="1">
    <citation type="submission" date="2020-11" db="EMBL/GenBank/DDBJ databases">
        <title>Nocardioides sp. nov., isolated from Soil of Cynanchum wilfordii Hemsley rhizosphere.</title>
        <authorList>
            <person name="Lee J.-S."/>
            <person name="Suh M.K."/>
            <person name="Kim J.-S."/>
        </authorList>
    </citation>
    <scope>NUCLEOTIDE SEQUENCE</scope>
    <source>
        <strain evidence="3">KCTC 19275</strain>
    </source>
</reference>
<dbReference type="Pfam" id="PF13411">
    <property type="entry name" value="MerR_1"/>
    <property type="match status" value="1"/>
</dbReference>
<evidence type="ECO:0000313" key="4">
    <source>
        <dbReference type="Proteomes" id="UP000640489"/>
    </source>
</evidence>
<dbReference type="RefSeq" id="WP_194707187.1">
    <property type="nucleotide sequence ID" value="NZ_JADKPN010000007.1"/>
</dbReference>
<dbReference type="Proteomes" id="UP000640489">
    <property type="component" value="Unassembled WGS sequence"/>
</dbReference>
<accession>A0A930VFT1</accession>
<name>A0A930VFT1_9ACTN</name>
<keyword evidence="4" id="KW-1185">Reference proteome</keyword>
<organism evidence="3 4">
    <name type="scientific">Nocardioides islandensis</name>
    <dbReference type="NCBI Taxonomy" id="433663"/>
    <lineage>
        <taxon>Bacteria</taxon>
        <taxon>Bacillati</taxon>
        <taxon>Actinomycetota</taxon>
        <taxon>Actinomycetes</taxon>
        <taxon>Propionibacteriales</taxon>
        <taxon>Nocardioidaceae</taxon>
        <taxon>Nocardioides</taxon>
    </lineage>
</organism>
<dbReference type="CDD" id="cd01107">
    <property type="entry name" value="HTH_BmrR"/>
    <property type="match status" value="1"/>
</dbReference>
<dbReference type="SUPFAM" id="SSF55136">
    <property type="entry name" value="Probable bacterial effector-binding domain"/>
    <property type="match status" value="1"/>
</dbReference>
<dbReference type="Gene3D" id="1.10.1660.10">
    <property type="match status" value="1"/>
</dbReference>
<comment type="caution">
    <text evidence="3">The sequence shown here is derived from an EMBL/GenBank/DDBJ whole genome shotgun (WGS) entry which is preliminary data.</text>
</comment>
<sequence length="272" mass="29903">MSDQLVSIGEFSKMTFLSVKTLRHYHEEGLLAPARIDPSSGYRFYEAGQVATAQLIRRFRELDLPIGRLREFLDAPDEPARNRVIVDHLDKMSAQLAETRATVESLKRMLLAEDGEFPVEYRADPDLTTIAIRSRVSGADVVAWWMESFRTLHRALRASGATRSGLDGTMFPTDFFTDTIGDLVAFVPVATVPDRLPPGVTPYVVPAAQVAVTVFDGPAMDLDRAYGALGRRVLDRAIASDGPIRERYAPTGDPADLLAHTTEVCWPVSGAA</sequence>
<proteinExistence type="predicted"/>
<protein>
    <submittedName>
        <fullName evidence="3">MerR family transcriptional regulator</fullName>
    </submittedName>
</protein>
<dbReference type="InterPro" id="IPR000551">
    <property type="entry name" value="MerR-type_HTH_dom"/>
</dbReference>
<evidence type="ECO:0000256" key="1">
    <source>
        <dbReference type="ARBA" id="ARBA00023125"/>
    </source>
</evidence>
<dbReference type="SMART" id="SM00422">
    <property type="entry name" value="HTH_MERR"/>
    <property type="match status" value="1"/>
</dbReference>
<dbReference type="PANTHER" id="PTHR30204:SF97">
    <property type="entry name" value="MERR FAMILY REGULATORY PROTEIN"/>
    <property type="match status" value="1"/>
</dbReference>
<dbReference type="InterPro" id="IPR047057">
    <property type="entry name" value="MerR_fam"/>
</dbReference>
<dbReference type="EMBL" id="JADKPN010000007">
    <property type="protein sequence ID" value="MBF4764000.1"/>
    <property type="molecule type" value="Genomic_DNA"/>
</dbReference>
<dbReference type="InterPro" id="IPR009061">
    <property type="entry name" value="DNA-bd_dom_put_sf"/>
</dbReference>
<dbReference type="PROSITE" id="PS50937">
    <property type="entry name" value="HTH_MERR_2"/>
    <property type="match status" value="1"/>
</dbReference>
<dbReference type="InterPro" id="IPR011256">
    <property type="entry name" value="Reg_factor_effector_dom_sf"/>
</dbReference>
<dbReference type="PANTHER" id="PTHR30204">
    <property type="entry name" value="REDOX-CYCLING DRUG-SENSING TRANSCRIPTIONAL ACTIVATOR SOXR"/>
    <property type="match status" value="1"/>
</dbReference>
<gene>
    <name evidence="3" type="ORF">ISU07_12765</name>
</gene>
<dbReference type="GO" id="GO:0003700">
    <property type="term" value="F:DNA-binding transcription factor activity"/>
    <property type="evidence" value="ECO:0007669"/>
    <property type="project" value="InterPro"/>
</dbReference>
<evidence type="ECO:0000259" key="2">
    <source>
        <dbReference type="PROSITE" id="PS50937"/>
    </source>
</evidence>
<evidence type="ECO:0000313" key="3">
    <source>
        <dbReference type="EMBL" id="MBF4764000.1"/>
    </source>
</evidence>
<dbReference type="SUPFAM" id="SSF46955">
    <property type="entry name" value="Putative DNA-binding domain"/>
    <property type="match status" value="1"/>
</dbReference>